<name>A0A162MFW3_9FIRM</name>
<dbReference type="EC" id="3.5.1.104" evidence="3"/>
<dbReference type="PATRIC" id="fig|520767.4.peg.1500"/>
<dbReference type="GO" id="GO:0016020">
    <property type="term" value="C:membrane"/>
    <property type="evidence" value="ECO:0007669"/>
    <property type="project" value="TreeGrafter"/>
</dbReference>
<dbReference type="OrthoDB" id="9806342at2"/>
<evidence type="ECO:0000313" key="4">
    <source>
        <dbReference type="Proteomes" id="UP000075737"/>
    </source>
</evidence>
<dbReference type="CDD" id="cd10950">
    <property type="entry name" value="CE4_BsYlxY_like"/>
    <property type="match status" value="1"/>
</dbReference>
<dbReference type="Pfam" id="PF01522">
    <property type="entry name" value="Polysacc_deac_1"/>
    <property type="match status" value="1"/>
</dbReference>
<evidence type="ECO:0000256" key="1">
    <source>
        <dbReference type="SAM" id="Phobius"/>
    </source>
</evidence>
<sequence>MKIISFSVPRYLSKIILLIVIITLWTVIKTEVFWYKDTQTLNPIYELNTEKKMIAFTCNVAWGNEYLPNMLEIFDKNKIKITFFIEGRWAEKYPELVKEIKKRGHEIGNHGYSHAHHAKLNLMDNKKEIEKCEQVLVKLIGEKTKLFAPPYGEFSKDTIKAAEEMGYKVILWSIDTIDWKNPGANYIINKVLKNANNGKIVLMHPTKDIIEALPVIIENLKSKGFIIVPVGELLE</sequence>
<evidence type="ECO:0000313" key="3">
    <source>
        <dbReference type="EMBL" id="KYO65759.1"/>
    </source>
</evidence>
<feature type="domain" description="NodB homology" evidence="2">
    <location>
        <begin position="52"/>
        <end position="228"/>
    </location>
</feature>
<dbReference type="GO" id="GO:0016810">
    <property type="term" value="F:hydrolase activity, acting on carbon-nitrogen (but not peptide) bonds"/>
    <property type="evidence" value="ECO:0007669"/>
    <property type="project" value="InterPro"/>
</dbReference>
<accession>A0A162MFW3</accession>
<keyword evidence="1" id="KW-0472">Membrane</keyword>
<dbReference type="RefSeq" id="WP_068748520.1">
    <property type="nucleotide sequence ID" value="NZ_LOHZ01000032.1"/>
</dbReference>
<keyword evidence="1" id="KW-0812">Transmembrane</keyword>
<dbReference type="AlphaFoldDB" id="A0A162MFW3"/>
<dbReference type="GO" id="GO:0005975">
    <property type="term" value="P:carbohydrate metabolic process"/>
    <property type="evidence" value="ECO:0007669"/>
    <property type="project" value="InterPro"/>
</dbReference>
<dbReference type="Proteomes" id="UP000075737">
    <property type="component" value="Unassembled WGS sequence"/>
</dbReference>
<dbReference type="PANTHER" id="PTHR10587:SF128">
    <property type="entry name" value="POLYSACCHARIDE DEACETYLASE PDAB-RELATED"/>
    <property type="match status" value="1"/>
</dbReference>
<dbReference type="InterPro" id="IPR002509">
    <property type="entry name" value="NODB_dom"/>
</dbReference>
<evidence type="ECO:0000259" key="2">
    <source>
        <dbReference type="PROSITE" id="PS51677"/>
    </source>
</evidence>
<dbReference type="Gene3D" id="3.20.20.370">
    <property type="entry name" value="Glycoside hydrolase/deacetylase"/>
    <property type="match status" value="1"/>
</dbReference>
<keyword evidence="1" id="KW-1133">Transmembrane helix</keyword>
<protein>
    <submittedName>
        <fullName evidence="3">Peptidoglycan-N-acetylglucosamine deacetylase</fullName>
        <ecNumber evidence="3">3.5.1.104</ecNumber>
    </submittedName>
</protein>
<organism evidence="3 4">
    <name type="scientific">Thermovenabulum gondwanense</name>
    <dbReference type="NCBI Taxonomy" id="520767"/>
    <lineage>
        <taxon>Bacteria</taxon>
        <taxon>Bacillati</taxon>
        <taxon>Bacillota</taxon>
        <taxon>Clostridia</taxon>
        <taxon>Thermosediminibacterales</taxon>
        <taxon>Thermosediminibacteraceae</taxon>
        <taxon>Thermovenabulum</taxon>
    </lineage>
</organism>
<dbReference type="EMBL" id="LOHZ01000032">
    <property type="protein sequence ID" value="KYO65759.1"/>
    <property type="molecule type" value="Genomic_DNA"/>
</dbReference>
<comment type="caution">
    <text evidence="3">The sequence shown here is derived from an EMBL/GenBank/DDBJ whole genome shotgun (WGS) entry which is preliminary data.</text>
</comment>
<dbReference type="PROSITE" id="PS51677">
    <property type="entry name" value="NODB"/>
    <property type="match status" value="1"/>
</dbReference>
<dbReference type="InterPro" id="IPR011330">
    <property type="entry name" value="Glyco_hydro/deAcase_b/a-brl"/>
</dbReference>
<keyword evidence="4" id="KW-1185">Reference proteome</keyword>
<dbReference type="SUPFAM" id="SSF88713">
    <property type="entry name" value="Glycoside hydrolase/deacetylase"/>
    <property type="match status" value="1"/>
</dbReference>
<dbReference type="InterPro" id="IPR050248">
    <property type="entry name" value="Polysacc_deacetylase_ArnD"/>
</dbReference>
<feature type="transmembrane region" description="Helical" evidence="1">
    <location>
        <begin position="12"/>
        <end position="35"/>
    </location>
</feature>
<keyword evidence="3" id="KW-0378">Hydrolase</keyword>
<gene>
    <name evidence="3" type="primary">pgdA_3</name>
    <name evidence="3" type="ORF">ATZ99_13970</name>
</gene>
<reference evidence="3 4" key="1">
    <citation type="submission" date="2015-12" db="EMBL/GenBank/DDBJ databases">
        <title>Draft genome of Thermovenabulum gondwanense isolated from a red thermophilic microbial mat colonisisng an outflow channel of a bore well.</title>
        <authorList>
            <person name="Patel B.K."/>
        </authorList>
    </citation>
    <scope>NUCLEOTIDE SEQUENCE [LARGE SCALE GENOMIC DNA]</scope>
    <source>
        <strain evidence="3 4">R270</strain>
    </source>
</reference>
<dbReference type="PANTHER" id="PTHR10587">
    <property type="entry name" value="GLYCOSYL TRANSFERASE-RELATED"/>
    <property type="match status" value="1"/>
</dbReference>
<proteinExistence type="predicted"/>
<dbReference type="STRING" id="520767.ATZ99_13970"/>